<protein>
    <recommendedName>
        <fullName evidence="10">GDSL esterase/lipase 7</fullName>
    </recommendedName>
</protein>
<dbReference type="InterPro" id="IPR035669">
    <property type="entry name" value="SGNH_plant_lipase-like"/>
</dbReference>
<dbReference type="InterPro" id="IPR001087">
    <property type="entry name" value="GDSL"/>
</dbReference>
<name>A0ABD3A5T7_9GENT</name>
<evidence type="ECO:0000256" key="3">
    <source>
        <dbReference type="ARBA" id="ARBA00022525"/>
    </source>
</evidence>
<organism evidence="8 9">
    <name type="scientific">Cinchona calisaya</name>
    <dbReference type="NCBI Taxonomy" id="153742"/>
    <lineage>
        <taxon>Eukaryota</taxon>
        <taxon>Viridiplantae</taxon>
        <taxon>Streptophyta</taxon>
        <taxon>Embryophyta</taxon>
        <taxon>Tracheophyta</taxon>
        <taxon>Spermatophyta</taxon>
        <taxon>Magnoliopsida</taxon>
        <taxon>eudicotyledons</taxon>
        <taxon>Gunneridae</taxon>
        <taxon>Pentapetalae</taxon>
        <taxon>asterids</taxon>
        <taxon>lamiids</taxon>
        <taxon>Gentianales</taxon>
        <taxon>Rubiaceae</taxon>
        <taxon>Cinchonoideae</taxon>
        <taxon>Cinchoneae</taxon>
        <taxon>Cinchona</taxon>
    </lineage>
</organism>
<accession>A0ABD3A5T7</accession>
<comment type="caution">
    <text evidence="8">The sequence shown here is derived from an EMBL/GenBank/DDBJ whole genome shotgun (WGS) entry which is preliminary data.</text>
</comment>
<evidence type="ECO:0000313" key="9">
    <source>
        <dbReference type="Proteomes" id="UP001630127"/>
    </source>
</evidence>
<dbReference type="GO" id="GO:0016042">
    <property type="term" value="P:lipid catabolic process"/>
    <property type="evidence" value="ECO:0007669"/>
    <property type="project" value="UniProtKB-KW"/>
</dbReference>
<evidence type="ECO:0000256" key="5">
    <source>
        <dbReference type="ARBA" id="ARBA00022801"/>
    </source>
</evidence>
<dbReference type="PANTHER" id="PTHR45650">
    <property type="entry name" value="GDSL-LIKE LIPASE/ACYLHYDROLASE-RELATED"/>
    <property type="match status" value="1"/>
</dbReference>
<evidence type="ECO:0008006" key="10">
    <source>
        <dbReference type="Google" id="ProtNLM"/>
    </source>
</evidence>
<dbReference type="GO" id="GO:0016787">
    <property type="term" value="F:hydrolase activity"/>
    <property type="evidence" value="ECO:0007669"/>
    <property type="project" value="UniProtKB-KW"/>
</dbReference>
<dbReference type="InterPro" id="IPR036514">
    <property type="entry name" value="SGNH_hydro_sf"/>
</dbReference>
<comment type="subcellular location">
    <subcellularLocation>
        <location evidence="1">Secreted</location>
    </subcellularLocation>
</comment>
<evidence type="ECO:0000256" key="4">
    <source>
        <dbReference type="ARBA" id="ARBA00022729"/>
    </source>
</evidence>
<evidence type="ECO:0000256" key="1">
    <source>
        <dbReference type="ARBA" id="ARBA00004613"/>
    </source>
</evidence>
<evidence type="ECO:0000256" key="7">
    <source>
        <dbReference type="ARBA" id="ARBA00023098"/>
    </source>
</evidence>
<dbReference type="Pfam" id="PF00657">
    <property type="entry name" value="Lipase_GDSL"/>
    <property type="match status" value="1"/>
</dbReference>
<evidence type="ECO:0000256" key="6">
    <source>
        <dbReference type="ARBA" id="ARBA00022963"/>
    </source>
</evidence>
<dbReference type="GO" id="GO:0005576">
    <property type="term" value="C:extracellular region"/>
    <property type="evidence" value="ECO:0007669"/>
    <property type="project" value="UniProtKB-SubCell"/>
</dbReference>
<dbReference type="AlphaFoldDB" id="A0ABD3A5T7"/>
<gene>
    <name evidence="8" type="ORF">ACH5RR_014184</name>
</gene>
<dbReference type="InterPro" id="IPR051238">
    <property type="entry name" value="GDSL_esterase/lipase"/>
</dbReference>
<comment type="similarity">
    <text evidence="2">Belongs to the 'GDSL' lipolytic enzyme family.</text>
</comment>
<keyword evidence="3" id="KW-0964">Secreted</keyword>
<dbReference type="EMBL" id="JBJUIK010000006">
    <property type="protein sequence ID" value="KAL3525812.1"/>
    <property type="molecule type" value="Genomic_DNA"/>
</dbReference>
<keyword evidence="4" id="KW-0732">Signal</keyword>
<dbReference type="Gene3D" id="3.40.50.1110">
    <property type="entry name" value="SGNH hydrolase"/>
    <property type="match status" value="1"/>
</dbReference>
<keyword evidence="6" id="KW-0442">Lipid degradation</keyword>
<proteinExistence type="inferred from homology"/>
<keyword evidence="5" id="KW-0378">Hydrolase</keyword>
<keyword evidence="7" id="KW-0443">Lipid metabolism</keyword>
<dbReference type="PANTHER" id="PTHR45650:SF14">
    <property type="entry name" value="GDSL ESTERASE_LIPASE 7-LIKE"/>
    <property type="match status" value="1"/>
</dbReference>
<reference evidence="8 9" key="1">
    <citation type="submission" date="2024-11" db="EMBL/GenBank/DDBJ databases">
        <title>A near-complete genome assembly of Cinchona calisaya.</title>
        <authorList>
            <person name="Lian D.C."/>
            <person name="Zhao X.W."/>
            <person name="Wei L."/>
        </authorList>
    </citation>
    <scope>NUCLEOTIDE SEQUENCE [LARGE SCALE GENOMIC DNA]</scope>
    <source>
        <tissue evidence="8">Nenye</tissue>
    </source>
</reference>
<evidence type="ECO:0000313" key="8">
    <source>
        <dbReference type="EMBL" id="KAL3525812.1"/>
    </source>
</evidence>
<dbReference type="Proteomes" id="UP001630127">
    <property type="component" value="Unassembled WGS sequence"/>
</dbReference>
<sequence length="354" mass="39372">MIILPDHFLLSVKCDSNGPLIAPELYVLGDSLVDSGNNNFLPTLAKANFLPYGVNFARGPTGRFTNGRTVVDFIAEFLGLPLTLPYLSLQGLEQAKQQGLNYASGSCGILHETGKYIGKCLSLAEQVNLLQLTIEFELPKFNLSTEKLSNYLSRSIFVVSIGSNDYINNFLQPIYNTRIRYSSRSFAQHLVTIFSIQLQRIYQLGARKFVVFEIGPIGCIPSITRNIKHVGQCVENINQLALQFNDQLSTMLKNLTSKLPDSEFILGRVYGLAYDAIKNPTTYGLQDTSNPCCITWANGTSACIPNLVPCQDTDKHYFWDGFHLTEAVYKVVGERCINDSSICTPKSIEQLVKV</sequence>
<dbReference type="SUPFAM" id="SSF52266">
    <property type="entry name" value="SGNH hydrolase"/>
    <property type="match status" value="1"/>
</dbReference>
<keyword evidence="9" id="KW-1185">Reference proteome</keyword>
<dbReference type="CDD" id="cd01837">
    <property type="entry name" value="SGNH_plant_lipase_like"/>
    <property type="match status" value="1"/>
</dbReference>
<evidence type="ECO:0000256" key="2">
    <source>
        <dbReference type="ARBA" id="ARBA00008668"/>
    </source>
</evidence>